<feature type="region of interest" description="Disordered" evidence="1">
    <location>
        <begin position="63"/>
        <end position="115"/>
    </location>
</feature>
<gene>
    <name evidence="2" type="ORF">B0H65DRAFT_443225</name>
</gene>
<protein>
    <submittedName>
        <fullName evidence="2">Uncharacterized protein</fullName>
    </submittedName>
</protein>
<dbReference type="GeneID" id="87862780"/>
<dbReference type="EMBL" id="JAUEPP010000005">
    <property type="protein sequence ID" value="KAK3342384.1"/>
    <property type="molecule type" value="Genomic_DNA"/>
</dbReference>
<organism evidence="2 3">
    <name type="scientific">Neurospora tetraspora</name>
    <dbReference type="NCBI Taxonomy" id="94610"/>
    <lineage>
        <taxon>Eukaryota</taxon>
        <taxon>Fungi</taxon>
        <taxon>Dikarya</taxon>
        <taxon>Ascomycota</taxon>
        <taxon>Pezizomycotina</taxon>
        <taxon>Sordariomycetes</taxon>
        <taxon>Sordariomycetidae</taxon>
        <taxon>Sordariales</taxon>
        <taxon>Sordariaceae</taxon>
        <taxon>Neurospora</taxon>
    </lineage>
</organism>
<sequence>MPPSETSSESIPYRASLFLNLSGPSAVYLAIYPGHSHARVVSAFEEHHLTRGHHAAFTTVTRGTTTKTNSTTTSTSSTTTAIRYPPYRSTRFPQRSDRSSKSYRRSSRPIFPNPAPDYELDPDASYFSDPSHPSALIVPDTDGIAERVLHDKHRRLYNDTVHCLLGSETAIPDFYHRAQFAVFKMSVDERLLDEDVLAAVQRFGEGVGLPCPIAADFCEGFLGTLTNGKADILDWTLFEWSESETDPSLLSGNWDVSVVNRIAQGPRTESQRDVYVVAEIEKFLDRHYDIFGNDSDPQMTWANVPDEETRNAALEVFRSLGSREDVWEQWEGSQNVKGFMDVWGWVLETRNRLGPCWQGAVVYR</sequence>
<evidence type="ECO:0000313" key="3">
    <source>
        <dbReference type="Proteomes" id="UP001278500"/>
    </source>
</evidence>
<keyword evidence="3" id="KW-1185">Reference proteome</keyword>
<accession>A0AAE0MQ39</accession>
<feature type="compositionally biased region" description="Low complexity" evidence="1">
    <location>
        <begin position="63"/>
        <end position="80"/>
    </location>
</feature>
<dbReference type="Proteomes" id="UP001278500">
    <property type="component" value="Unassembled WGS sequence"/>
</dbReference>
<reference evidence="2" key="1">
    <citation type="journal article" date="2023" name="Mol. Phylogenet. Evol.">
        <title>Genome-scale phylogeny and comparative genomics of the fungal order Sordariales.</title>
        <authorList>
            <person name="Hensen N."/>
            <person name="Bonometti L."/>
            <person name="Westerberg I."/>
            <person name="Brannstrom I.O."/>
            <person name="Guillou S."/>
            <person name="Cros-Aarteil S."/>
            <person name="Calhoun S."/>
            <person name="Haridas S."/>
            <person name="Kuo A."/>
            <person name="Mondo S."/>
            <person name="Pangilinan J."/>
            <person name="Riley R."/>
            <person name="LaButti K."/>
            <person name="Andreopoulos B."/>
            <person name="Lipzen A."/>
            <person name="Chen C."/>
            <person name="Yan M."/>
            <person name="Daum C."/>
            <person name="Ng V."/>
            <person name="Clum A."/>
            <person name="Steindorff A."/>
            <person name="Ohm R.A."/>
            <person name="Martin F."/>
            <person name="Silar P."/>
            <person name="Natvig D.O."/>
            <person name="Lalanne C."/>
            <person name="Gautier V."/>
            <person name="Ament-Velasquez S.L."/>
            <person name="Kruys A."/>
            <person name="Hutchinson M.I."/>
            <person name="Powell A.J."/>
            <person name="Barry K."/>
            <person name="Miller A.N."/>
            <person name="Grigoriev I.V."/>
            <person name="Debuchy R."/>
            <person name="Gladieux P."/>
            <person name="Hiltunen Thoren M."/>
            <person name="Johannesson H."/>
        </authorList>
    </citation>
    <scope>NUCLEOTIDE SEQUENCE</scope>
    <source>
        <strain evidence="2">CBS 560.94</strain>
    </source>
</reference>
<comment type="caution">
    <text evidence="2">The sequence shown here is derived from an EMBL/GenBank/DDBJ whole genome shotgun (WGS) entry which is preliminary data.</text>
</comment>
<proteinExistence type="predicted"/>
<reference evidence="2" key="2">
    <citation type="submission" date="2023-06" db="EMBL/GenBank/DDBJ databases">
        <authorList>
            <consortium name="Lawrence Berkeley National Laboratory"/>
            <person name="Haridas S."/>
            <person name="Hensen N."/>
            <person name="Bonometti L."/>
            <person name="Westerberg I."/>
            <person name="Brannstrom I.O."/>
            <person name="Guillou S."/>
            <person name="Cros-Aarteil S."/>
            <person name="Calhoun S."/>
            <person name="Kuo A."/>
            <person name="Mondo S."/>
            <person name="Pangilinan J."/>
            <person name="Riley R."/>
            <person name="Labutti K."/>
            <person name="Andreopoulos B."/>
            <person name="Lipzen A."/>
            <person name="Chen C."/>
            <person name="Yanf M."/>
            <person name="Daum C."/>
            <person name="Ng V."/>
            <person name="Clum A."/>
            <person name="Steindorff A."/>
            <person name="Ohm R."/>
            <person name="Martin F."/>
            <person name="Silar P."/>
            <person name="Natvig D."/>
            <person name="Lalanne C."/>
            <person name="Gautier V."/>
            <person name="Ament-Velasquez S.L."/>
            <person name="Kruys A."/>
            <person name="Hutchinson M.I."/>
            <person name="Powell A.J."/>
            <person name="Barry K."/>
            <person name="Miller A.N."/>
            <person name="Grigoriev I.V."/>
            <person name="Debuchy R."/>
            <person name="Gladieux P."/>
            <person name="Thoren M.H."/>
            <person name="Johannesson H."/>
        </authorList>
    </citation>
    <scope>NUCLEOTIDE SEQUENCE</scope>
    <source>
        <strain evidence="2">CBS 560.94</strain>
    </source>
</reference>
<evidence type="ECO:0000313" key="2">
    <source>
        <dbReference type="EMBL" id="KAK3342384.1"/>
    </source>
</evidence>
<dbReference type="AlphaFoldDB" id="A0AAE0MQ39"/>
<name>A0AAE0MQ39_9PEZI</name>
<dbReference type="RefSeq" id="XP_062680177.1">
    <property type="nucleotide sequence ID" value="XM_062825626.1"/>
</dbReference>
<evidence type="ECO:0000256" key="1">
    <source>
        <dbReference type="SAM" id="MobiDB-lite"/>
    </source>
</evidence>